<dbReference type="eggNOG" id="arCOG05690">
    <property type="taxonomic scope" value="Archaea"/>
</dbReference>
<evidence type="ECO:0000313" key="2">
    <source>
        <dbReference type="Proteomes" id="UP000001694"/>
    </source>
</evidence>
<dbReference type="EMBL" id="CP001014">
    <property type="protein sequence ID" value="ACB39782.1"/>
    <property type="molecule type" value="Genomic_DNA"/>
</dbReference>
<keyword evidence="2" id="KW-1185">Reference proteome</keyword>
<name>B1YDB9_PYRNV</name>
<organism evidence="1 2">
    <name type="scientific">Pyrobaculum neutrophilum (strain DSM 2338 / JCM 9278 / NBRC 100436 / V24Sta)</name>
    <name type="common">Thermoproteus neutrophilus</name>
    <dbReference type="NCBI Taxonomy" id="444157"/>
    <lineage>
        <taxon>Archaea</taxon>
        <taxon>Thermoproteota</taxon>
        <taxon>Thermoprotei</taxon>
        <taxon>Thermoproteales</taxon>
        <taxon>Thermoproteaceae</taxon>
        <taxon>Pyrobaculum</taxon>
    </lineage>
</organism>
<proteinExistence type="predicted"/>
<dbReference type="HOGENOM" id="CLU_833190_0_0_2"/>
<dbReference type="AlphaFoldDB" id="B1YDB9"/>
<protein>
    <submittedName>
        <fullName evidence="1">Uncharacterized protein</fullName>
    </submittedName>
</protein>
<dbReference type="OrthoDB" id="28614at2157"/>
<dbReference type="KEGG" id="tne:Tneu_0845"/>
<sequence length="333" mass="36963">MDPQVLEARYHRAVFRGSEETLARDFMLRYGASWRDMWKASEGASEADVEAAEKNADLLAKLVESRIDDVETATIYAAYGRNLSLEKELELGLELLGRPGSLERLLRWGLVIHFDDEVAAAPPYLAKLLIALASRAPHAGLNLVEEMEVGDGAAMAFLEGLLTGEFDEELHRLFYGDPPAELRVGRLAMYKSGVGLVVNPAASQDELLEALLQIKERRAETLARALSLHGEYEFSREHRCGLQYLSVDGTAEKSGVVAVCPWLSYARRLWRMHNLVVVVEGRRPAEPPRVRTGVVFVKGGEAEVVKPTPPPKFLEYVVDVLYSVGFSVSEVEL</sequence>
<gene>
    <name evidence="1" type="ordered locus">Tneu_0845</name>
</gene>
<dbReference type="GeneID" id="6164514"/>
<accession>B1YDB9</accession>
<reference evidence="1" key="1">
    <citation type="submission" date="2008-03" db="EMBL/GenBank/DDBJ databases">
        <title>Complete sequence of Thermoproteus neutrophilus V24Sta.</title>
        <authorList>
            <consortium name="US DOE Joint Genome Institute"/>
            <person name="Copeland A."/>
            <person name="Lucas S."/>
            <person name="Lapidus A."/>
            <person name="Glavina del Rio T."/>
            <person name="Dalin E."/>
            <person name="Tice H."/>
            <person name="Bruce D."/>
            <person name="Goodwin L."/>
            <person name="Pitluck S."/>
            <person name="Sims D."/>
            <person name="Brettin T."/>
            <person name="Detter J.C."/>
            <person name="Han C."/>
            <person name="Kuske C.R."/>
            <person name="Schmutz J."/>
            <person name="Larimer F."/>
            <person name="Land M."/>
            <person name="Hauser L."/>
            <person name="Kyrpides N."/>
            <person name="Mikhailova N."/>
            <person name="Biddle J.F."/>
            <person name="Zhang Z."/>
            <person name="Fitz-Gibbon S.T."/>
            <person name="Lowe T.M."/>
            <person name="Saltikov C."/>
            <person name="House C.H."/>
            <person name="Richardson P."/>
        </authorList>
    </citation>
    <scope>NUCLEOTIDE SEQUENCE [LARGE SCALE GENOMIC DNA]</scope>
    <source>
        <strain evidence="1">V24Sta</strain>
    </source>
</reference>
<dbReference type="RefSeq" id="WP_012350202.1">
    <property type="nucleotide sequence ID" value="NC_010525.1"/>
</dbReference>
<dbReference type="Proteomes" id="UP000001694">
    <property type="component" value="Chromosome"/>
</dbReference>
<evidence type="ECO:0000313" key="1">
    <source>
        <dbReference type="EMBL" id="ACB39782.1"/>
    </source>
</evidence>